<dbReference type="EMBL" id="AY129975">
    <property type="protein sequence ID" value="AAM97708.1"/>
    <property type="molecule type" value="Genomic_DNA"/>
</dbReference>
<keyword evidence="10" id="KW-0393">Immunoglobulin domain</keyword>
<dbReference type="PROSITE" id="PS50835">
    <property type="entry name" value="IG_LIKE"/>
    <property type="match status" value="1"/>
</dbReference>
<evidence type="ECO:0000313" key="30">
    <source>
        <dbReference type="Proteomes" id="UP000134084"/>
    </source>
</evidence>
<reference evidence="31" key="7">
    <citation type="journal article" date="1995" name="Virus Res.">
        <title>Identification and characterization of a Marek's disease virus gene encoding DNA polymerase.</title>
        <authorList>
            <person name="Sui D."/>
            <person name="Wu P."/>
            <person name="Kung H.J."/>
            <person name="Lee L.F."/>
        </authorList>
    </citation>
    <scope>NUCLEOTIDE SEQUENCE [LARGE SCALE GENOMIC DNA]</scope>
</reference>
<evidence type="ECO:0000313" key="24">
    <source>
        <dbReference type="EMBL" id="CAA63040.1"/>
    </source>
</evidence>
<protein>
    <recommendedName>
        <fullName evidence="3">Envelope glycoprotein C homolog</fullName>
    </recommendedName>
    <alternativeName>
        <fullName evidence="11">A antigen</fullName>
    </alternativeName>
    <alternativeName>
        <fullName evidence="12">Glycoprotein A</fullName>
    </alternativeName>
</protein>
<dbReference type="SUPFAM" id="SSF48726">
    <property type="entry name" value="Immunoglobulin"/>
    <property type="match status" value="1"/>
</dbReference>
<reference evidence="16 31" key="9">
    <citation type="journal article" date="2000" name="Proc. Natl. Acad. Sci. U.S.A.">
        <title>The complete unique long sequence and the overall genomic organization of the GA strain of Marek's disease virus.</title>
        <authorList>
            <person name="Lee L.F."/>
            <person name="Wu P."/>
            <person name="Sui D."/>
            <person name="Ren D."/>
            <person name="Kamil J."/>
            <person name="Kung H.J."/>
            <person name="Witter R.L."/>
        </authorList>
    </citation>
    <scope>NUCLEOTIDE SEQUENCE [LARGE SCALE GENOMIC DNA]</scope>
    <source>
        <strain evidence="16">GA</strain>
    </source>
</reference>
<dbReference type="InterPro" id="IPR001654">
    <property type="entry name" value="Marek_A"/>
</dbReference>
<organism evidence="24">
    <name type="scientific">Gallid alphaherpesvirus 2</name>
    <dbReference type="NCBI Taxonomy" id="10390"/>
    <lineage>
        <taxon>Viruses</taxon>
        <taxon>Duplodnaviria</taxon>
        <taxon>Heunggongvirae</taxon>
        <taxon>Peploviricota</taxon>
        <taxon>Herviviricetes</taxon>
        <taxon>Herpesvirales</taxon>
        <taxon>Orthoherpesviridae</taxon>
        <taxon>Alphaherpesvirinae</taxon>
        <taxon>Mardivirus</taxon>
        <taxon>Mardivirus gallidalpha2</taxon>
    </lineage>
</organism>
<feature type="region of interest" description="Disordered" evidence="13">
    <location>
        <begin position="53"/>
        <end position="86"/>
    </location>
</feature>
<keyword evidence="5 14" id="KW-0812">Transmembrane</keyword>
<feature type="domain" description="Ig-like" evidence="15">
    <location>
        <begin position="258"/>
        <end position="356"/>
    </location>
</feature>
<evidence type="ECO:0000256" key="10">
    <source>
        <dbReference type="ARBA" id="ARBA00023319"/>
    </source>
</evidence>
<evidence type="ECO:0000313" key="23">
    <source>
        <dbReference type="EMBL" id="ALX81109.1"/>
    </source>
</evidence>
<evidence type="ECO:0000313" key="33">
    <source>
        <dbReference type="Proteomes" id="UP000180864"/>
    </source>
</evidence>
<dbReference type="PRINTS" id="PR00675">
    <property type="entry name" value="MAREKSGPA"/>
</dbReference>
<comment type="similarity">
    <text evidence="2">Belongs to the herpesviridae glycoprotein C family.</text>
</comment>
<evidence type="ECO:0000313" key="28">
    <source>
        <dbReference type="Proteomes" id="UP000127183"/>
    </source>
</evidence>
<reference evidence="20 29" key="13">
    <citation type="journal article" date="2012" name="Virus Genes">
        <title>Genome sequence determination and analysis of a Chinese virulent strain, LMS, of Gallid herpesvirus type 2.</title>
        <authorList>
            <person name="Cheng Y."/>
            <person name="Cong F."/>
            <person name="Zhang Y.P."/>
            <person name="Li Z.J."/>
            <person name="Xu N.N."/>
            <person name="Hou G.Y."/>
            <person name="Liu C.J."/>
        </authorList>
    </citation>
    <scope>NUCLEOTIDE SEQUENCE [LARGE SCALE GENOMIC DNA]</scope>
    <source>
        <strain evidence="20">LMS</strain>
    </source>
</reference>
<evidence type="ECO:0000256" key="14">
    <source>
        <dbReference type="SAM" id="Phobius"/>
    </source>
</evidence>
<dbReference type="EMBL" id="KT833851">
    <property type="protein sequence ID" value="ALX80991.1"/>
    <property type="molecule type" value="Genomic_DNA"/>
</dbReference>
<dbReference type="GO" id="GO:0016020">
    <property type="term" value="C:membrane"/>
    <property type="evidence" value="ECO:0007669"/>
    <property type="project" value="UniProtKB-SubCell"/>
</dbReference>
<dbReference type="InterPro" id="IPR007110">
    <property type="entry name" value="Ig-like_dom"/>
</dbReference>
<reference evidence="24" key="8">
    <citation type="submission" date="1995-10" db="EMBL/GenBank/DDBJ databases">
        <title>PCR-mediated cloning and sequencing of gene encoding the precursor of secretory glycoprotein gp57-56 (A-antigen).</title>
        <authorList>
            <person name="Sousloparov M.A."/>
            <person name="Bakhtina M.M."/>
            <person name="Krendelshtchikov A.V."/>
            <person name="Babkin I.V."/>
        </authorList>
    </citation>
    <scope>NUCLEOTIDE SEQUENCE</scope>
    <source>
        <strain evidence="24">JM</strain>
    </source>
</reference>
<dbReference type="OrthoDB" id="3751at10239"/>
<reference evidence="19 32" key="12">
    <citation type="journal article" date="2006" name="Arch. Virol.">
        <title>Direct evidence of host genome acquisition by the alphaherpesvirus Marek's disease virus.</title>
        <authorList>
            <person name="Niikura M."/>
            <person name="Dodgson J."/>
            <person name="Cheng H."/>
        </authorList>
    </citation>
    <scope>NUCLEOTIDE SEQUENCE [LARGE SCALE GENOMIC DNA]</scope>
    <source>
        <strain evidence="19">Md11</strain>
    </source>
</reference>
<evidence type="ECO:0000313" key="16">
    <source>
        <dbReference type="EMBL" id="AAF66779.1"/>
    </source>
</evidence>
<keyword evidence="9" id="KW-0325">Glycoprotein</keyword>
<dbReference type="Proteomes" id="UP000127183">
    <property type="component" value="Genome"/>
</dbReference>
<name>C8JQT0_9ALPH</name>
<dbReference type="EMBL" id="JQ820250">
    <property type="protein sequence ID" value="AFM75364.1"/>
    <property type="molecule type" value="Genomic_DNA"/>
</dbReference>
<dbReference type="InterPro" id="IPR036179">
    <property type="entry name" value="Ig-like_dom_sf"/>
</dbReference>
<dbReference type="Proteomes" id="UP000181470">
    <property type="component" value="Segment"/>
</dbReference>
<evidence type="ECO:0000313" key="19">
    <source>
        <dbReference type="EMBL" id="AAS01686.1"/>
    </source>
</evidence>
<dbReference type="KEGG" id="vg:4811518"/>
<dbReference type="Pfam" id="PF02124">
    <property type="entry name" value="Marek_A"/>
    <property type="match status" value="1"/>
</dbReference>
<comment type="subcellular location">
    <subcellularLocation>
        <location evidence="1">Membrane</location>
        <topology evidence="1">Single-pass membrane protein</topology>
    </subcellularLocation>
</comment>
<dbReference type="Proteomes" id="UP000181580">
    <property type="component" value="Segment"/>
</dbReference>
<dbReference type="EMBL" id="AF147806">
    <property type="protein sequence ID" value="AAF66779.1"/>
    <property type="molecule type" value="Genomic_DNA"/>
</dbReference>
<dbReference type="InterPro" id="IPR001038">
    <property type="entry name" value="GA_GC"/>
</dbReference>
<dbReference type="EMBL" id="KT833852">
    <property type="protein sequence ID" value="ALX81109.1"/>
    <property type="molecule type" value="Genomic_DNA"/>
</dbReference>
<reference evidence="26" key="16">
    <citation type="submission" date="2019-09" db="EMBL/GenBank/DDBJ databases">
        <title>A newly detected mutations in the Meq oncogene and molecular pathotyping of a high virulent Marek's disease herpesvirus inTunisia.</title>
        <authorList>
            <person name="Lachheb J."/>
        </authorList>
    </citation>
    <scope>NUCLEOTIDE SEQUENCE</scope>
    <source>
        <strain evidence="26">TN 1014/16</strain>
    </source>
</reference>
<reference evidence="17" key="10">
    <citation type="journal article" date="2004" name="Vet. Microbiol.">
        <title>Comparative analysis of Marek's disease virus (MDV) glycoprotein-, lytic antigen pp38- and transformation antigen Meq-encoding genes: association of meq mutations with MDVs of high virulence.</title>
        <authorList>
            <person name="Shamblin C.E."/>
            <person name="Greene N."/>
            <person name="Arumugaswami V."/>
            <person name="Dienglewicz R.L."/>
            <person name="Parcells M.S."/>
        </authorList>
    </citation>
    <scope>NUCLEOTIDE SEQUENCE</scope>
    <source>
        <strain evidence="18">TK</strain>
        <strain evidence="17">X</strain>
    </source>
</reference>
<reference evidence="31" key="4">
    <citation type="journal article" date="1993" name="J. Gen. Virol.">
        <title>Nucleotide and predicted amino acid sequences of Marek's disease virus homologues of herpes simplex virus major tegument proteins.</title>
        <authorList>
            <person name="Yanagida N."/>
            <person name="Yoshida S."/>
            <person name="Nazerian K."/>
            <person name="Lee L.F."/>
        </authorList>
    </citation>
    <scope>NUCLEOTIDE SEQUENCE [LARGE SCALE GENOMIC DNA]</scope>
</reference>
<reference evidence="25" key="17">
    <citation type="submission" date="2019-09" db="EMBL/GenBank/DDBJ databases">
        <title>A newly detected mutations in the Meq oncogene and molecular pathotyping of a high virulent Marek's disease herpesvirus.</title>
        <authorList>
            <person name="Lachheb J."/>
        </authorList>
    </citation>
    <scope>NUCLEOTIDE SEQUENCE</scope>
    <source>
        <strain evidence="25">TN 1013/16</strain>
    </source>
</reference>
<dbReference type="Proteomes" id="UP000181598">
    <property type="component" value="Segment"/>
</dbReference>
<evidence type="ECO:0000256" key="8">
    <source>
        <dbReference type="ARBA" id="ARBA00023136"/>
    </source>
</evidence>
<evidence type="ECO:0000256" key="12">
    <source>
        <dbReference type="ARBA" id="ARBA00033041"/>
    </source>
</evidence>
<evidence type="ECO:0000256" key="2">
    <source>
        <dbReference type="ARBA" id="ARBA00005284"/>
    </source>
</evidence>
<dbReference type="EMBL" id="JQ809691">
    <property type="protein sequence ID" value="AFM74996.1"/>
    <property type="molecule type" value="Genomic_DNA"/>
</dbReference>
<evidence type="ECO:0000256" key="3">
    <source>
        <dbReference type="ARBA" id="ARBA00015924"/>
    </source>
</evidence>
<dbReference type="EMBL" id="JQ806361">
    <property type="protein sequence ID" value="AFM74619.1"/>
    <property type="molecule type" value="Genomic_DNA"/>
</dbReference>
<evidence type="ECO:0000313" key="25">
    <source>
        <dbReference type="EMBL" id="QKG01941.1"/>
    </source>
</evidence>
<evidence type="ECO:0000313" key="18">
    <source>
        <dbReference type="EMBL" id="AAM97711.1"/>
    </source>
</evidence>
<dbReference type="Proteomes" id="UP000103059">
    <property type="component" value="Genome"/>
</dbReference>
<dbReference type="Proteomes" id="UP000180974">
    <property type="component" value="Segment"/>
</dbReference>
<evidence type="ECO:0000313" key="22">
    <source>
        <dbReference type="EMBL" id="ALX80991.1"/>
    </source>
</evidence>
<evidence type="ECO:0000313" key="17">
    <source>
        <dbReference type="EMBL" id="AAM97708.1"/>
    </source>
</evidence>
<reference evidence="16" key="11">
    <citation type="submission" date="2004-06" db="EMBL/GenBank/DDBJ databases">
        <authorList>
            <person name="Lee L.F."/>
            <person name="Wu P."/>
            <person name="Sui D."/>
            <person name="Ren D."/>
            <person name="Kung H.J."/>
            <person name="Witter R.L."/>
        </authorList>
    </citation>
    <scope>NUCLEOTIDE SEQUENCE</scope>
    <source>
        <strain evidence="16">GA</strain>
    </source>
</reference>
<dbReference type="Proteomes" id="UP000138113">
    <property type="component" value="Segment"/>
</dbReference>
<feature type="compositionally biased region" description="Low complexity" evidence="13">
    <location>
        <begin position="62"/>
        <end position="72"/>
    </location>
</feature>
<evidence type="ECO:0000313" key="20">
    <source>
        <dbReference type="EMBL" id="AEZ51705.1"/>
    </source>
</evidence>
<proteinExistence type="inferred from homology"/>
<evidence type="ECO:0000256" key="13">
    <source>
        <dbReference type="SAM" id="MobiDB-lite"/>
    </source>
</evidence>
<keyword evidence="6" id="KW-0732">Signal</keyword>
<evidence type="ECO:0000256" key="9">
    <source>
        <dbReference type="ARBA" id="ARBA00023180"/>
    </source>
</evidence>
<reference evidence="16 31" key="1">
    <citation type="journal article" date="1988" name="J. Virol.">
        <title>Structure and complete nucleotide sequence of the Marek's disease herpesvirus gp57-65 gene.</title>
        <authorList>
            <person name="Coussens P.M."/>
            <person name="Velicer L.F."/>
        </authorList>
    </citation>
    <scope>NUCLEOTIDE SEQUENCE [LARGE SCALE GENOMIC DNA]</scope>
    <source>
        <strain evidence="16">GA</strain>
    </source>
</reference>
<reference evidence="31" key="5">
    <citation type="journal article" date="1994" name="Virology">
        <title>Identification and characterization of Marek's disease virus genes homologous to ICP27 and glycoprotein K of herpes simplex virus-1.</title>
        <authorList>
            <person name="Ren D."/>
            <person name="Lee L.F."/>
            <person name="Coussens P.M."/>
        </authorList>
    </citation>
    <scope>NUCLEOTIDE SEQUENCE [LARGE SCALE GENOMIC DNA]</scope>
</reference>
<dbReference type="Proteomes" id="UP000180864">
    <property type="component" value="Segment"/>
</dbReference>
<dbReference type="EMBL" id="X91986">
    <property type="protein sequence ID" value="CAA63040.1"/>
    <property type="molecule type" value="Genomic_DNA"/>
</dbReference>
<accession>C8JQT0</accession>
<reference evidence="31" key="2">
    <citation type="journal article" date="1991" name="J. Virol.">
        <title>Structural analysis and transcriptional mapping of the Marek's disease virus gene encoding pp38, an antigen associated with transformed cells.</title>
        <authorList>
            <person name="Cui Z.Z."/>
            <person name="Lee L.F."/>
            <person name="Liu J.L."/>
            <person name="Kung H.J."/>
        </authorList>
    </citation>
    <scope>NUCLEOTIDE SEQUENCE [LARGE SCALE GENOMIC DNA]</scope>
</reference>
<dbReference type="EMBL" id="JQ809692">
    <property type="protein sequence ID" value="AFM75183.1"/>
    <property type="molecule type" value="Genomic_DNA"/>
</dbReference>
<evidence type="ECO:0000256" key="7">
    <source>
        <dbReference type="ARBA" id="ARBA00022989"/>
    </source>
</evidence>
<evidence type="ECO:0000313" key="29">
    <source>
        <dbReference type="Proteomes" id="UP000133397"/>
    </source>
</evidence>
<reference evidence="16 31" key="3">
    <citation type="journal article" date="1992" name="Proc. Natl. Acad. Sci. U.S.A.">
        <title>Marek disease virus encodes a basic-leucine zipper gene resembling the fos/jun oncogenes that is highly expressed in lymphoblastoid tumors.</title>
        <authorList>
            <person name="Jones D."/>
            <person name="Lee L."/>
            <person name="Liu J.L."/>
            <person name="Kung H.J."/>
            <person name="Tillotson J.K."/>
        </authorList>
    </citation>
    <scope>NUCLEOTIDE SEQUENCE [LARGE SCALE GENOMIC DNA]</scope>
    <source>
        <strain evidence="16">GA</strain>
    </source>
</reference>
<gene>
    <name evidence="24" type="primary">gA</name>
    <name evidence="17" type="synonym">gC</name>
    <name evidence="16" type="synonym">UL44</name>
    <name evidence="20" type="ORF">MDV057</name>
</gene>
<evidence type="ECO:0000256" key="11">
    <source>
        <dbReference type="ARBA" id="ARBA00031394"/>
    </source>
</evidence>
<evidence type="ECO:0000256" key="5">
    <source>
        <dbReference type="ARBA" id="ARBA00022692"/>
    </source>
</evidence>
<keyword evidence="7 14" id="KW-1133">Transmembrane helix</keyword>
<evidence type="ECO:0000313" key="32">
    <source>
        <dbReference type="Proteomes" id="UP000155729"/>
    </source>
</evidence>
<reference evidence="30 33" key="14">
    <citation type="journal article" date="2012" name="Virus Genes">
        <title>Dynamic equilibrium of Marek's disease genomes during in vitro serial passage.</title>
        <authorList>
            <person name="Spatz S.J."/>
            <person name="Volkening J.D."/>
            <person name="Gimeno I.M."/>
            <person name="Heidari M."/>
            <person name="Witter R.L."/>
        </authorList>
    </citation>
    <scope>NUCLEOTIDE SEQUENCE [LARGE SCALE GENOMIC DNA]</scope>
    <source>
        <strain evidence="21">648a</strain>
    </source>
</reference>
<dbReference type="EMBL" id="AY510475">
    <property type="protein sequence ID" value="AAS01686.1"/>
    <property type="molecule type" value="Genomic_DNA"/>
</dbReference>
<evidence type="ECO:0000313" key="27">
    <source>
        <dbReference type="Proteomes" id="UP000103059"/>
    </source>
</evidence>
<dbReference type="GeneID" id="4811518"/>
<keyword evidence="8 14" id="KW-0472">Membrane</keyword>
<dbReference type="Proteomes" id="UP000155729">
    <property type="component" value="Segment"/>
</dbReference>
<feature type="transmembrane region" description="Helical" evidence="14">
    <location>
        <begin position="466"/>
        <end position="492"/>
    </location>
</feature>
<evidence type="ECO:0000259" key="15">
    <source>
        <dbReference type="PROSITE" id="PS50835"/>
    </source>
</evidence>
<dbReference type="EMBL" id="MN480312">
    <property type="protein sequence ID" value="QKG01941.1"/>
    <property type="molecule type" value="Genomic_DNA"/>
</dbReference>
<dbReference type="RefSeq" id="YP_001033973.1">
    <property type="nucleotide sequence ID" value="NC_002229.3"/>
</dbReference>
<dbReference type="EMBL" id="JQ836662">
    <property type="protein sequence ID" value="AFM75542.1"/>
    <property type="molecule type" value="Genomic_DNA"/>
</dbReference>
<dbReference type="EMBL" id="JQ806362">
    <property type="protein sequence ID" value="AFM74806.1"/>
    <property type="molecule type" value="Genomic_DNA"/>
</dbReference>
<evidence type="ECO:0000313" key="21">
    <source>
        <dbReference type="EMBL" id="AFM74619.1"/>
    </source>
</evidence>
<evidence type="ECO:0000313" key="26">
    <source>
        <dbReference type="EMBL" id="QKG01942.1"/>
    </source>
</evidence>
<evidence type="ECO:0000313" key="31">
    <source>
        <dbReference type="Proteomes" id="UP000138113"/>
    </source>
</evidence>
<evidence type="ECO:0000256" key="1">
    <source>
        <dbReference type="ARBA" id="ARBA00004167"/>
    </source>
</evidence>
<dbReference type="Proteomes" id="UP000134084">
    <property type="component" value="Segment"/>
</dbReference>
<dbReference type="Proteomes" id="UP000133397">
    <property type="component" value="Segment"/>
</dbReference>
<dbReference type="EMBL" id="JQ314003">
    <property type="protein sequence ID" value="AEZ51705.1"/>
    <property type="molecule type" value="Genomic_DNA"/>
</dbReference>
<sequence length="501" mass="56089">MLTPRVLRALGWTGLFFLLLSPSNVLGASLSRDLETPPFLSFDPSNISINGAPLTEVPHAPSTESVSTNSESTNEHTITETTGKNAYIHNNASTDKQNANDTHKTPNILCDTEEVFVFLNETGRFVCTLKVDPPSDSEWSNFVLDLIFNPIEYHANEKNVEAARIAGLYGVPGSDYAYPRQSELISSIRRDPQGTFWTSPSPHGNKYFIWINKTTNTMGVEIRNVDYADNGYMQVIMRDHFNRPLIDKHIYIRVCQRPASVDVLAPPVLSGENYKASCIVRHFYPPGSVYVSWRQNGNIATPRKDRDGSFWWFESGRGATLVSTITLGNSGIDFPPKISCLVAWKQGDMISTTNATAIPTVYHHPRLSLAFKDGYAICTIECVPSEITVRWLVHDEAQPNTTYNTVVTGLCRTIDRHRNLLSRIPVWDNWTKTKYTCRLIGYPFDEDKFQDSEYYDATPAARGTPMVITVTAVLGLAVILGMGIIMTALCLYNSTRKNIRL</sequence>
<keyword evidence="4" id="KW-0945">Host-virus interaction</keyword>
<reference evidence="31" key="6">
    <citation type="journal article" date="1994" name="Virology">
        <title>Identification and characterization of a Marek's disease virus gene homologous to glycoprotein L of herpes simplex virus.</title>
        <authorList>
            <person name="Yoshida S."/>
            <person name="Lee L.F."/>
            <person name="Yanagida N."/>
            <person name="Nazerian K."/>
        </authorList>
    </citation>
    <scope>NUCLEOTIDE SEQUENCE [LARGE SCALE GENOMIC DNA]</scope>
</reference>
<evidence type="ECO:0000256" key="4">
    <source>
        <dbReference type="ARBA" id="ARBA00022581"/>
    </source>
</evidence>
<dbReference type="EMBL" id="AY129978">
    <property type="protein sequence ID" value="AAM97711.1"/>
    <property type="molecule type" value="Genomic_DNA"/>
</dbReference>
<evidence type="ECO:0000256" key="6">
    <source>
        <dbReference type="ARBA" id="ARBA00022729"/>
    </source>
</evidence>
<reference evidence="27 28" key="15">
    <citation type="submission" date="2015-09" db="EMBL/GenBank/DDBJ databases">
        <title>Protective Efficacy of a Recombinant Bacterial Artificial Chromosome Clone of a Very Virulent Marek's Disease Virus Containing a Reticuloendothelial Virus Long terminal Repeat.</title>
        <authorList>
            <person name="Mays J.K."/>
            <person name="Black-Pyrkosz A."/>
            <person name="Spatz S."/>
            <person name="Fadly A.M."/>
            <person name="Dunn J.R."/>
        </authorList>
    </citation>
    <scope>NUCLEOTIDE SEQUENCE [LARGE SCALE GENOMIC DNA]</scope>
    <source>
        <strain evidence="22">RMd5 REV LTR BAC p10</strain>
        <strain evidence="23">RMd5 REV LTR BAC p70</strain>
    </source>
</reference>
<dbReference type="EMBL" id="MN480313">
    <property type="protein sequence ID" value="QKG01942.1"/>
    <property type="molecule type" value="Genomic_DNA"/>
</dbReference>